<dbReference type="AlphaFoldDB" id="A0A165AZY8"/>
<gene>
    <name evidence="1" type="ORF">LAESUDRAFT_732724</name>
</gene>
<evidence type="ECO:0000313" key="1">
    <source>
        <dbReference type="EMBL" id="KZS99970.1"/>
    </source>
</evidence>
<dbReference type="EMBL" id="KV427703">
    <property type="protein sequence ID" value="KZS99970.1"/>
    <property type="molecule type" value="Genomic_DNA"/>
</dbReference>
<dbReference type="Proteomes" id="UP000076871">
    <property type="component" value="Unassembled WGS sequence"/>
</dbReference>
<organism evidence="1 2">
    <name type="scientific">Laetiporus sulphureus 93-53</name>
    <dbReference type="NCBI Taxonomy" id="1314785"/>
    <lineage>
        <taxon>Eukaryota</taxon>
        <taxon>Fungi</taxon>
        <taxon>Dikarya</taxon>
        <taxon>Basidiomycota</taxon>
        <taxon>Agaricomycotina</taxon>
        <taxon>Agaricomycetes</taxon>
        <taxon>Polyporales</taxon>
        <taxon>Laetiporus</taxon>
    </lineage>
</organism>
<name>A0A165AZY8_9APHY</name>
<reference evidence="1 2" key="1">
    <citation type="journal article" date="2016" name="Mol. Biol. Evol.">
        <title>Comparative Genomics of Early-Diverging Mushroom-Forming Fungi Provides Insights into the Origins of Lignocellulose Decay Capabilities.</title>
        <authorList>
            <person name="Nagy L.G."/>
            <person name="Riley R."/>
            <person name="Tritt A."/>
            <person name="Adam C."/>
            <person name="Daum C."/>
            <person name="Floudas D."/>
            <person name="Sun H."/>
            <person name="Yadav J.S."/>
            <person name="Pangilinan J."/>
            <person name="Larsson K.H."/>
            <person name="Matsuura K."/>
            <person name="Barry K."/>
            <person name="Labutti K."/>
            <person name="Kuo R."/>
            <person name="Ohm R.A."/>
            <person name="Bhattacharya S.S."/>
            <person name="Shirouzu T."/>
            <person name="Yoshinaga Y."/>
            <person name="Martin F.M."/>
            <person name="Grigoriev I.V."/>
            <person name="Hibbett D.S."/>
        </authorList>
    </citation>
    <scope>NUCLEOTIDE SEQUENCE [LARGE SCALE GENOMIC DNA]</scope>
    <source>
        <strain evidence="1 2">93-53</strain>
    </source>
</reference>
<dbReference type="InParanoid" id="A0A165AZY8"/>
<proteinExistence type="predicted"/>
<accession>A0A165AZY8</accession>
<sequence>MAVLSLKPETSQDGLAVLGQTGGTSSYEYGIVLATTARHSRFSEPITNLSSLVFLVGGCAELDDL</sequence>
<dbReference type="RefSeq" id="XP_040757711.1">
    <property type="nucleotide sequence ID" value="XM_040910292.1"/>
</dbReference>
<protein>
    <submittedName>
        <fullName evidence="1">Uncharacterized protein</fullName>
    </submittedName>
</protein>
<keyword evidence="2" id="KW-1185">Reference proteome</keyword>
<evidence type="ECO:0000313" key="2">
    <source>
        <dbReference type="Proteomes" id="UP000076871"/>
    </source>
</evidence>
<dbReference type="GeneID" id="63827321"/>